<dbReference type="SFLD" id="SFLDS00029">
    <property type="entry name" value="Radical_SAM"/>
    <property type="match status" value="1"/>
</dbReference>
<keyword evidence="10" id="KW-1185">Reference proteome</keyword>
<name>M1MVT0_9CLOT</name>
<dbReference type="CDD" id="cd01335">
    <property type="entry name" value="Radical_SAM"/>
    <property type="match status" value="1"/>
</dbReference>
<evidence type="ECO:0000313" key="10">
    <source>
        <dbReference type="Proteomes" id="UP000011728"/>
    </source>
</evidence>
<evidence type="ECO:0000256" key="7">
    <source>
        <dbReference type="ARBA" id="ARBA00023601"/>
    </source>
</evidence>
<dbReference type="PATRIC" id="fig|931276.5.peg.1837"/>
<dbReference type="InterPro" id="IPR023885">
    <property type="entry name" value="4Fe4S-binding_SPASM_dom"/>
</dbReference>
<dbReference type="Pfam" id="PF04055">
    <property type="entry name" value="Radical_SAM"/>
    <property type="match status" value="1"/>
</dbReference>
<dbReference type="SFLD" id="SFLDG01386">
    <property type="entry name" value="main_SPASM_domain-containing"/>
    <property type="match status" value="1"/>
</dbReference>
<keyword evidence="2" id="KW-0004">4Fe-4S</keyword>
<dbReference type="SUPFAM" id="SSF102114">
    <property type="entry name" value="Radical SAM enzymes"/>
    <property type="match status" value="1"/>
</dbReference>
<keyword evidence="3" id="KW-0949">S-adenosyl-L-methionine</keyword>
<dbReference type="Gene3D" id="3.20.20.70">
    <property type="entry name" value="Aldolase class I"/>
    <property type="match status" value="1"/>
</dbReference>
<dbReference type="SFLD" id="SFLDG01067">
    <property type="entry name" value="SPASM/twitch_domain_containing"/>
    <property type="match status" value="1"/>
</dbReference>
<dbReference type="InterPro" id="IPR007197">
    <property type="entry name" value="rSAM"/>
</dbReference>
<dbReference type="RefSeq" id="WP_015391943.1">
    <property type="nucleotide sequence ID" value="NC_020291.1"/>
</dbReference>
<evidence type="ECO:0000256" key="6">
    <source>
        <dbReference type="ARBA" id="ARBA00023014"/>
    </source>
</evidence>
<dbReference type="HOGENOM" id="CLU_009273_3_4_9"/>
<dbReference type="eggNOG" id="COG0641">
    <property type="taxonomic scope" value="Bacteria"/>
</dbReference>
<accession>M1MVT0</accession>
<evidence type="ECO:0000259" key="8">
    <source>
        <dbReference type="PROSITE" id="PS51918"/>
    </source>
</evidence>
<dbReference type="NCBIfam" id="TIGR04068">
    <property type="entry name" value="rSAM_ocin_clost"/>
    <property type="match status" value="1"/>
</dbReference>
<sequence length="473" mass="54990">MSKDPFIYKFKTPRSNYIYDINTNMLVSINKEIYDILGKKDISDSIDNSSEEFEIINEMKKSGLLSPNNIEIIEHPESYFLESTFKRRLNTITLQITQQCNLRCKYCVYSGDYDTRTHSNKMMTIEVAKRSIDFLINNSIDSNMLNIGFYGGEPLLRYDFIKECIEYAENKAEGKEISFQITTNATLITPEIVSYFERHNVFLTISLDGNKEAHDKNRVFATSGCGSFDVIIKNLGEIKKSFPKYFSKILFNTVIDPKNDFSCTNNFFTNYETIKDSTISTNLINYNYSKIHVDKNEDFIINWEYELFKLFLYKLGELSKKHITKLQDAYFASIKMTLFDRGVTNLRQRKAHPGGPCIPGIQRLFVNTDGVFYPCERVSEKSEIMKIGNIEDGFDIEKIYKLLNIGKITQDQCKNCYAFYFCGLCAAFADNLTELSKDIKLNNCESTRKRVENMLKDYCMLREFGYDFEKENL</sequence>
<proteinExistence type="inferred from homology"/>
<comment type="similarity">
    <text evidence="7">Belongs to the radical SAM superfamily. Anaerobic sulfatase-maturating enzyme family.</text>
</comment>
<dbReference type="InterPro" id="IPR058240">
    <property type="entry name" value="rSAM_sf"/>
</dbReference>
<organism evidence="9 10">
    <name type="scientific">Clostridium saccharoperbutylacetonicum N1-4(HMT)</name>
    <dbReference type="NCBI Taxonomy" id="931276"/>
    <lineage>
        <taxon>Bacteria</taxon>
        <taxon>Bacillati</taxon>
        <taxon>Bacillota</taxon>
        <taxon>Clostridia</taxon>
        <taxon>Eubacteriales</taxon>
        <taxon>Clostridiaceae</taxon>
        <taxon>Clostridium</taxon>
    </lineage>
</organism>
<dbReference type="EMBL" id="CP004121">
    <property type="protein sequence ID" value="AGF55622.1"/>
    <property type="molecule type" value="Genomic_DNA"/>
</dbReference>
<dbReference type="NCBIfam" id="TIGR04085">
    <property type="entry name" value="rSAM_more_4Fe4S"/>
    <property type="match status" value="1"/>
</dbReference>
<gene>
    <name evidence="9" type="primary">ccpM</name>
    <name evidence="9" type="ORF">Cspa_c18520</name>
</gene>
<evidence type="ECO:0000256" key="1">
    <source>
        <dbReference type="ARBA" id="ARBA00001966"/>
    </source>
</evidence>
<dbReference type="GO" id="GO:0046872">
    <property type="term" value="F:metal ion binding"/>
    <property type="evidence" value="ECO:0007669"/>
    <property type="project" value="UniProtKB-KW"/>
</dbReference>
<dbReference type="STRING" id="36745.CLSAP_17830"/>
<comment type="cofactor">
    <cofactor evidence="1">
        <name>[4Fe-4S] cluster</name>
        <dbReference type="ChEBI" id="CHEBI:49883"/>
    </cofactor>
</comment>
<dbReference type="InterPro" id="IPR024001">
    <property type="entry name" value="Cys-rich_pep_rSAM_mat_CcpM"/>
</dbReference>
<evidence type="ECO:0000256" key="3">
    <source>
        <dbReference type="ARBA" id="ARBA00022691"/>
    </source>
</evidence>
<dbReference type="PROSITE" id="PS51918">
    <property type="entry name" value="RADICAL_SAM"/>
    <property type="match status" value="1"/>
</dbReference>
<keyword evidence="5" id="KW-0408">Iron</keyword>
<dbReference type="GO" id="GO:0051539">
    <property type="term" value="F:4 iron, 4 sulfur cluster binding"/>
    <property type="evidence" value="ECO:0007669"/>
    <property type="project" value="UniProtKB-KW"/>
</dbReference>
<dbReference type="OrthoDB" id="9808591at2"/>
<dbReference type="PANTHER" id="PTHR43273">
    <property type="entry name" value="ANAEROBIC SULFATASE-MATURATING ENZYME HOMOLOG ASLB-RELATED"/>
    <property type="match status" value="1"/>
</dbReference>
<dbReference type="KEGG" id="csr:Cspa_c18520"/>
<protein>
    <submittedName>
        <fullName evidence="9">Cys-rich peptide radical SAM maturase CcpM</fullName>
    </submittedName>
</protein>
<keyword evidence="4" id="KW-0479">Metal-binding</keyword>
<dbReference type="Proteomes" id="UP000011728">
    <property type="component" value="Chromosome"/>
</dbReference>
<dbReference type="AlphaFoldDB" id="M1MVT0"/>
<dbReference type="PANTHER" id="PTHR43273:SF3">
    <property type="entry name" value="ANAEROBIC SULFATASE-MATURATING ENZYME HOMOLOG ASLB-RELATED"/>
    <property type="match status" value="1"/>
</dbReference>
<reference evidence="9 10" key="1">
    <citation type="submission" date="2013-02" db="EMBL/GenBank/DDBJ databases">
        <title>Genome sequence of Clostridium saccharoperbutylacetonicum N1-4(HMT).</title>
        <authorList>
            <person name="Poehlein A."/>
            <person name="Daniel R."/>
        </authorList>
    </citation>
    <scope>NUCLEOTIDE SEQUENCE [LARGE SCALE GENOMIC DNA]</scope>
    <source>
        <strain evidence="10">N1-4(HMT)</strain>
    </source>
</reference>
<dbReference type="GO" id="GO:0016491">
    <property type="term" value="F:oxidoreductase activity"/>
    <property type="evidence" value="ECO:0007669"/>
    <property type="project" value="InterPro"/>
</dbReference>
<dbReference type="SFLD" id="SFLDG01384">
    <property type="entry name" value="thioether_bond_formation_requi"/>
    <property type="match status" value="1"/>
</dbReference>
<evidence type="ECO:0000256" key="4">
    <source>
        <dbReference type="ARBA" id="ARBA00022723"/>
    </source>
</evidence>
<evidence type="ECO:0000313" key="9">
    <source>
        <dbReference type="EMBL" id="AGF55622.1"/>
    </source>
</evidence>
<dbReference type="InterPro" id="IPR000385">
    <property type="entry name" value="MoaA_NifB_PqqE_Fe-S-bd_CS"/>
</dbReference>
<evidence type="ECO:0000256" key="2">
    <source>
        <dbReference type="ARBA" id="ARBA00022485"/>
    </source>
</evidence>
<dbReference type="InterPro" id="IPR013785">
    <property type="entry name" value="Aldolase_TIM"/>
</dbReference>
<keyword evidence="6" id="KW-0411">Iron-sulfur</keyword>
<feature type="domain" description="Radical SAM core" evidence="8">
    <location>
        <begin position="84"/>
        <end position="318"/>
    </location>
</feature>
<dbReference type="InterPro" id="IPR023867">
    <property type="entry name" value="Sulphatase_maturase_rSAM"/>
</dbReference>
<evidence type="ECO:0000256" key="5">
    <source>
        <dbReference type="ARBA" id="ARBA00023004"/>
    </source>
</evidence>
<dbReference type="PROSITE" id="PS01305">
    <property type="entry name" value="MOAA_NIFB_PQQE"/>
    <property type="match status" value="1"/>
</dbReference>